<dbReference type="NCBIfam" id="TIGR00277">
    <property type="entry name" value="HDIG"/>
    <property type="match status" value="1"/>
</dbReference>
<dbReference type="InterPro" id="IPR050798">
    <property type="entry name" value="YhaM_exoribonuc/phosphodiest"/>
</dbReference>
<dbReference type="Pfam" id="PF01336">
    <property type="entry name" value="tRNA_anti-codon"/>
    <property type="match status" value="1"/>
</dbReference>
<dbReference type="InterPro" id="IPR006675">
    <property type="entry name" value="HDIG_dom"/>
</dbReference>
<evidence type="ECO:0000313" key="3">
    <source>
        <dbReference type="EMBL" id="SHH67186.1"/>
    </source>
</evidence>
<dbReference type="Gene3D" id="2.40.50.140">
    <property type="entry name" value="Nucleic acid-binding proteins"/>
    <property type="match status" value="1"/>
</dbReference>
<feature type="domain" description="HD" evidence="2">
    <location>
        <begin position="163"/>
        <end position="284"/>
    </location>
</feature>
<name>A0A1M5UW84_9BACT</name>
<dbReference type="RefSeq" id="WP_073374547.1">
    <property type="nucleotide sequence ID" value="NZ_FQXS01000006.1"/>
</dbReference>
<evidence type="ECO:0000256" key="1">
    <source>
        <dbReference type="ARBA" id="ARBA00022801"/>
    </source>
</evidence>
<proteinExistence type="predicted"/>
<dbReference type="GO" id="GO:0016787">
    <property type="term" value="F:hydrolase activity"/>
    <property type="evidence" value="ECO:0007669"/>
    <property type="project" value="UniProtKB-KW"/>
</dbReference>
<keyword evidence="1" id="KW-0378">Hydrolase</keyword>
<dbReference type="CDD" id="cd04492">
    <property type="entry name" value="YhaM_OBF_like"/>
    <property type="match status" value="1"/>
</dbReference>
<keyword evidence="4" id="KW-1185">Reference proteome</keyword>
<dbReference type="GO" id="GO:0003676">
    <property type="term" value="F:nucleic acid binding"/>
    <property type="evidence" value="ECO:0007669"/>
    <property type="project" value="InterPro"/>
</dbReference>
<dbReference type="InterPro" id="IPR006674">
    <property type="entry name" value="HD_domain"/>
</dbReference>
<dbReference type="Gene3D" id="1.10.3210.10">
    <property type="entry name" value="Hypothetical protein af1432"/>
    <property type="match status" value="1"/>
</dbReference>
<dbReference type="Proteomes" id="UP000184139">
    <property type="component" value="Unassembled WGS sequence"/>
</dbReference>
<dbReference type="CDD" id="cd00077">
    <property type="entry name" value="HDc"/>
    <property type="match status" value="1"/>
</dbReference>
<dbReference type="AlphaFoldDB" id="A0A1M5UW84"/>
<dbReference type="InterPro" id="IPR004365">
    <property type="entry name" value="NA-bd_OB_tRNA"/>
</dbReference>
<dbReference type="EMBL" id="FQXS01000006">
    <property type="protein sequence ID" value="SHH67186.1"/>
    <property type="molecule type" value="Genomic_DNA"/>
</dbReference>
<gene>
    <name evidence="3" type="ORF">SAMN02745124_01354</name>
</gene>
<reference evidence="3 4" key="1">
    <citation type="submission" date="2016-11" db="EMBL/GenBank/DDBJ databases">
        <authorList>
            <person name="Jaros S."/>
            <person name="Januszkiewicz K."/>
            <person name="Wedrychowicz H."/>
        </authorList>
    </citation>
    <scope>NUCLEOTIDE SEQUENCE [LARGE SCALE GENOMIC DNA]</scope>
    <source>
        <strain evidence="3 4">DSM 9705</strain>
    </source>
</reference>
<dbReference type="InterPro" id="IPR003607">
    <property type="entry name" value="HD/PDEase_dom"/>
</dbReference>
<accession>A0A1M5UW84</accession>
<organism evidence="3 4">
    <name type="scientific">Desulfofustis glycolicus DSM 9705</name>
    <dbReference type="NCBI Taxonomy" id="1121409"/>
    <lineage>
        <taxon>Bacteria</taxon>
        <taxon>Pseudomonadati</taxon>
        <taxon>Thermodesulfobacteriota</taxon>
        <taxon>Desulfobulbia</taxon>
        <taxon>Desulfobulbales</taxon>
        <taxon>Desulfocapsaceae</taxon>
        <taxon>Desulfofustis</taxon>
    </lineage>
</organism>
<evidence type="ECO:0000259" key="2">
    <source>
        <dbReference type="PROSITE" id="PS51831"/>
    </source>
</evidence>
<dbReference type="Pfam" id="PF01966">
    <property type="entry name" value="HD"/>
    <property type="match status" value="1"/>
</dbReference>
<dbReference type="STRING" id="1121409.SAMN02745124_01354"/>
<dbReference type="PROSITE" id="PS51831">
    <property type="entry name" value="HD"/>
    <property type="match status" value="1"/>
</dbReference>
<dbReference type="PANTHER" id="PTHR37294">
    <property type="entry name" value="3'-5' EXORIBONUCLEASE YHAM"/>
    <property type="match status" value="1"/>
</dbReference>
<dbReference type="GO" id="GO:0031125">
    <property type="term" value="P:rRNA 3'-end processing"/>
    <property type="evidence" value="ECO:0007669"/>
    <property type="project" value="TreeGrafter"/>
</dbReference>
<dbReference type="SMART" id="SM00471">
    <property type="entry name" value="HDc"/>
    <property type="match status" value="1"/>
</dbReference>
<dbReference type="OrthoDB" id="9778453at2"/>
<dbReference type="InterPro" id="IPR012340">
    <property type="entry name" value="NA-bd_OB-fold"/>
</dbReference>
<evidence type="ECO:0000313" key="4">
    <source>
        <dbReference type="Proteomes" id="UP000184139"/>
    </source>
</evidence>
<sequence length="341" mass="37791">MEKKQFVEALVDGDLLDDLFLVKSVRRAETRAGKPYLLLTLADRSGEISGPAWDNAEALEPICVTGAVVRVRGQAQTYNNKLQVQIRDVQAVDDTAWQPETFVATSARSQDDMRTELDRLITSVRTPYLRALLRHIFDGGATGPLFQTAPAAKGIHHAYLGGLLEHSLSMARVAALLADHYRGIDRDLLVTGALLHDIGKTEELLNVTGVIEYTDVGRLKGHLVIGCEMIGRAARGIDGFPDEVLTHLQHLVLSHHGRLEFGSPVLPMTAEALLLSFIDDLDAKMNLVEQLSRKVKTDMPQWSDYQRSLERFLLLRPLSGDSEKAAIGEEQDIPVKQRTLF</sequence>
<dbReference type="PANTHER" id="PTHR37294:SF1">
    <property type="entry name" value="3'-5' EXORIBONUCLEASE YHAM"/>
    <property type="match status" value="1"/>
</dbReference>
<dbReference type="SUPFAM" id="SSF109604">
    <property type="entry name" value="HD-domain/PDEase-like"/>
    <property type="match status" value="1"/>
</dbReference>
<protein>
    <submittedName>
        <fullName evidence="3">3'-5' exoribonuclease</fullName>
    </submittedName>
</protein>